<dbReference type="eggNOG" id="ENOG502RG16">
    <property type="taxonomic scope" value="Eukaryota"/>
</dbReference>
<dbReference type="Proteomes" id="UP000013776">
    <property type="component" value="Unassembled WGS sequence"/>
</dbReference>
<feature type="region of interest" description="Disordered" evidence="1">
    <location>
        <begin position="320"/>
        <end position="349"/>
    </location>
</feature>
<sequence length="349" mass="39245">MAQDYESGITLEDPEVRLAAEVLGTLHRSGGGDPSNSPAFLNRVSEYPIVSTAVRAYENGKSHSKGFKYAAQTIESVALPVVRRFETLDEFACRQLDRIERKYNPHEDLEAQSAAKRKFPAEEDEVMHDYTRHARTSKWQDVLTGASGLTLSLSEDSLKSLRYCVEWLQWANTHVGGLLGGLRNIDCHGQVRNMTYTDRTDLANNISHAKREIAETLKKLVTIVSNYAGTALPEAARSRVRGFVLGMPGRWAARQSDSSSPYPVEKMDASEEIEREYTSVTSLASESLEVLQNVSEIITRTLEKTQDWVSWRLNRPVKHGQLEGGNWEKQQQLQDTPPLQHSDPPPMYN</sequence>
<dbReference type="Pfam" id="PF08618">
    <property type="entry name" value="Opi1"/>
    <property type="match status" value="2"/>
</dbReference>
<dbReference type="EMBL" id="CAHR02000093">
    <property type="protein sequence ID" value="CCG82612.1"/>
    <property type="molecule type" value="Genomic_DNA"/>
</dbReference>
<dbReference type="PANTHER" id="PTHR38406:SF1">
    <property type="entry name" value="TRANSCRIPTIONAL REPRESSOR OPI1"/>
    <property type="match status" value="1"/>
</dbReference>
<dbReference type="OrthoDB" id="2441642at2759"/>
<dbReference type="GO" id="GO:0005783">
    <property type="term" value="C:endoplasmic reticulum"/>
    <property type="evidence" value="ECO:0007669"/>
    <property type="project" value="TreeGrafter"/>
</dbReference>
<dbReference type="PANTHER" id="PTHR38406">
    <property type="entry name" value="TRANSCRIPTIONAL REPRESSOR OPI1"/>
    <property type="match status" value="1"/>
</dbReference>
<proteinExistence type="predicted"/>
<gene>
    <name evidence="2" type="ORF">TAPDE_002646</name>
</gene>
<accession>R4XA42</accession>
<organism evidence="2 3">
    <name type="scientific">Taphrina deformans (strain PYCC 5710 / ATCC 11124 / CBS 356.35 / IMI 108563 / JCM 9778 / NBRC 8474)</name>
    <name type="common">Peach leaf curl fungus</name>
    <name type="synonym">Lalaria deformans</name>
    <dbReference type="NCBI Taxonomy" id="1097556"/>
    <lineage>
        <taxon>Eukaryota</taxon>
        <taxon>Fungi</taxon>
        <taxon>Dikarya</taxon>
        <taxon>Ascomycota</taxon>
        <taxon>Taphrinomycotina</taxon>
        <taxon>Taphrinomycetes</taxon>
        <taxon>Taphrinales</taxon>
        <taxon>Taphrinaceae</taxon>
        <taxon>Taphrina</taxon>
    </lineage>
</organism>
<dbReference type="STRING" id="1097556.R4XA42"/>
<protein>
    <submittedName>
        <fullName evidence="2">Clock controled protein</fullName>
    </submittedName>
</protein>
<dbReference type="InterPro" id="IPR013927">
    <property type="entry name" value="TF_Opi1_Ccg-8"/>
</dbReference>
<comment type="caution">
    <text evidence="2">The sequence shown here is derived from an EMBL/GenBank/DDBJ whole genome shotgun (WGS) entry which is preliminary data.</text>
</comment>
<name>R4XA42_TAPDE</name>
<dbReference type="AlphaFoldDB" id="R4XA42"/>
<dbReference type="GO" id="GO:0008654">
    <property type="term" value="P:phospholipid biosynthetic process"/>
    <property type="evidence" value="ECO:0007669"/>
    <property type="project" value="TreeGrafter"/>
</dbReference>
<dbReference type="GO" id="GO:0005634">
    <property type="term" value="C:nucleus"/>
    <property type="evidence" value="ECO:0007669"/>
    <property type="project" value="TreeGrafter"/>
</dbReference>
<evidence type="ECO:0000313" key="2">
    <source>
        <dbReference type="EMBL" id="CCG82612.1"/>
    </source>
</evidence>
<evidence type="ECO:0000256" key="1">
    <source>
        <dbReference type="SAM" id="MobiDB-lite"/>
    </source>
</evidence>
<dbReference type="GO" id="GO:0003714">
    <property type="term" value="F:transcription corepressor activity"/>
    <property type="evidence" value="ECO:0007669"/>
    <property type="project" value="InterPro"/>
</dbReference>
<keyword evidence="3" id="KW-1185">Reference proteome</keyword>
<dbReference type="GO" id="GO:0030968">
    <property type="term" value="P:endoplasmic reticulum unfolded protein response"/>
    <property type="evidence" value="ECO:0007669"/>
    <property type="project" value="TreeGrafter"/>
</dbReference>
<reference evidence="2 3" key="1">
    <citation type="journal article" date="2013" name="MBio">
        <title>Genome sequencing of the plant pathogen Taphrina deformans, the causal agent of peach leaf curl.</title>
        <authorList>
            <person name="Cisse O.H."/>
            <person name="Almeida J.M.G.C.F."/>
            <person name="Fonseca A."/>
            <person name="Kumar A.A."/>
            <person name="Salojaervi J."/>
            <person name="Overmyer K."/>
            <person name="Hauser P.M."/>
            <person name="Pagni M."/>
        </authorList>
    </citation>
    <scope>NUCLEOTIDE SEQUENCE [LARGE SCALE GENOMIC DNA]</scope>
    <source>
        <strain evidence="3">PYCC 5710 / ATCC 11124 / CBS 356.35 / IMI 108563 / JCM 9778 / NBRC 8474</strain>
    </source>
</reference>
<evidence type="ECO:0000313" key="3">
    <source>
        <dbReference type="Proteomes" id="UP000013776"/>
    </source>
</evidence>
<dbReference type="GO" id="GO:0006357">
    <property type="term" value="P:regulation of transcription by RNA polymerase II"/>
    <property type="evidence" value="ECO:0007669"/>
    <property type="project" value="TreeGrafter"/>
</dbReference>
<dbReference type="VEuPathDB" id="FungiDB:TAPDE_002646"/>
<feature type="compositionally biased region" description="Polar residues" evidence="1">
    <location>
        <begin position="328"/>
        <end position="339"/>
    </location>
</feature>